<dbReference type="GO" id="GO:0005524">
    <property type="term" value="F:ATP binding"/>
    <property type="evidence" value="ECO:0007669"/>
    <property type="project" value="UniProtKB-KW"/>
</dbReference>
<dbReference type="PANTHER" id="PTHR43788:SF16">
    <property type="entry name" value="HELICASE WITH ZINC FINGER 2"/>
    <property type="match status" value="1"/>
</dbReference>
<dbReference type="InterPro" id="IPR027417">
    <property type="entry name" value="P-loop_NTPase"/>
</dbReference>
<sequence>MRQLKSSLQRTFHQTVFDFERASDQPPSHPFIICNEEQREEANLAAFAKLSPLGLAPGYGKDGKLIALAISDGKNGRLIEFKPERISTETRTDLQDLLSSNPSGVYAFDCGTLAMSLYMDLGVRLKDGVDIQSAFPQSTFRKPQHVIKEAFGKGDSVKLLADNLSHIYLNTTYDIEDPQRHLHWYQQAWLAQFIVNFSNNRDAFSKVPKINTADLNFNVRDSSNLIIFEATAHVRQYLQYLEMLAKISTDGKRLDYLKPAEKEYSFTRKQSGGNPNEIVVASNTFNNRIRNDTNVQMTISGRFNNYVVSGTANAFVGPSGAINSIDEIADDEVVSLRSVGRDDPTSAELNRDITVLKMLSDPSTFENAWIRNVWYTHQKISWKKWRPPIARRDQPHDPDADLLSLLGRLNASQTAAVDAMLDPKPKQSLVVIQGPPGTGKTSVISAFVSFAVNSFEQSGIWLVAQSNVAVKNIAEKLVAIGFRNWKLLVSKDFHLGWHEHLYGKVESYVIRSEEFNTAPTRKKMQNVKVILCTLSMLSNKRIKNFTKYIPIETLVIDEASQIEIGSYLSVFLSFQSSLRKVIFIGDDKQLPPYGQEDLKDLQSIFEIPHLQENVYFLDTQYRMPPQIGGLISTSIYDGKLKSNPKHPAANNRFTCFFIDIEGDEERAKDSFKVFIFQINIF</sequence>
<dbReference type="GO" id="GO:0016787">
    <property type="term" value="F:hydrolase activity"/>
    <property type="evidence" value="ECO:0007669"/>
    <property type="project" value="UniProtKB-KW"/>
</dbReference>
<keyword evidence="4" id="KW-0067">ATP-binding</keyword>
<dbReference type="OrthoDB" id="6513042at2759"/>
<dbReference type="SUPFAM" id="SSF52540">
    <property type="entry name" value="P-loop containing nucleoside triphosphate hydrolases"/>
    <property type="match status" value="1"/>
</dbReference>
<accession>A0A409YD26</accession>
<dbReference type="GO" id="GO:0043139">
    <property type="term" value="F:5'-3' DNA helicase activity"/>
    <property type="evidence" value="ECO:0007669"/>
    <property type="project" value="TreeGrafter"/>
</dbReference>
<organism evidence="6 7">
    <name type="scientific">Panaeolus cyanescens</name>
    <dbReference type="NCBI Taxonomy" id="181874"/>
    <lineage>
        <taxon>Eukaryota</taxon>
        <taxon>Fungi</taxon>
        <taxon>Dikarya</taxon>
        <taxon>Basidiomycota</taxon>
        <taxon>Agaricomycotina</taxon>
        <taxon>Agaricomycetes</taxon>
        <taxon>Agaricomycetidae</taxon>
        <taxon>Agaricales</taxon>
        <taxon>Agaricineae</taxon>
        <taxon>Galeropsidaceae</taxon>
        <taxon>Panaeolus</taxon>
    </lineage>
</organism>
<dbReference type="InterPro" id="IPR041679">
    <property type="entry name" value="DNA2/NAM7-like_C"/>
</dbReference>
<dbReference type="AlphaFoldDB" id="A0A409YD26"/>
<feature type="domain" description="DNA2/NAM7 helicase-like C-terminal" evidence="5">
    <location>
        <begin position="603"/>
        <end position="670"/>
    </location>
</feature>
<keyword evidence="1" id="KW-0547">Nucleotide-binding</keyword>
<name>A0A409YD26_9AGAR</name>
<evidence type="ECO:0000256" key="3">
    <source>
        <dbReference type="ARBA" id="ARBA00022806"/>
    </source>
</evidence>
<dbReference type="EMBL" id="NHTK01001285">
    <property type="protein sequence ID" value="PPR00901.1"/>
    <property type="molecule type" value="Genomic_DNA"/>
</dbReference>
<dbReference type="Pfam" id="PF13245">
    <property type="entry name" value="AAA_19"/>
    <property type="match status" value="1"/>
</dbReference>
<evidence type="ECO:0000259" key="5">
    <source>
        <dbReference type="Pfam" id="PF13087"/>
    </source>
</evidence>
<keyword evidence="7" id="KW-1185">Reference proteome</keyword>
<dbReference type="PANTHER" id="PTHR43788">
    <property type="entry name" value="DNA2/NAM7 HELICASE FAMILY MEMBER"/>
    <property type="match status" value="1"/>
</dbReference>
<evidence type="ECO:0000256" key="1">
    <source>
        <dbReference type="ARBA" id="ARBA00022741"/>
    </source>
</evidence>
<dbReference type="InParanoid" id="A0A409YD26"/>
<dbReference type="Gene3D" id="3.40.50.300">
    <property type="entry name" value="P-loop containing nucleotide triphosphate hydrolases"/>
    <property type="match status" value="2"/>
</dbReference>
<keyword evidence="3" id="KW-0347">Helicase</keyword>
<gene>
    <name evidence="6" type="ORF">CVT24_000386</name>
</gene>
<comment type="caution">
    <text evidence="6">The sequence shown here is derived from an EMBL/GenBank/DDBJ whole genome shotgun (WGS) entry which is preliminary data.</text>
</comment>
<proteinExistence type="predicted"/>
<dbReference type="InterPro" id="IPR050534">
    <property type="entry name" value="Coronavir_polyprotein_1ab"/>
</dbReference>
<evidence type="ECO:0000313" key="6">
    <source>
        <dbReference type="EMBL" id="PPR00901.1"/>
    </source>
</evidence>
<dbReference type="Pfam" id="PF13087">
    <property type="entry name" value="AAA_12"/>
    <property type="match status" value="1"/>
</dbReference>
<evidence type="ECO:0000256" key="2">
    <source>
        <dbReference type="ARBA" id="ARBA00022801"/>
    </source>
</evidence>
<reference evidence="6 7" key="1">
    <citation type="journal article" date="2018" name="Evol. Lett.">
        <title>Horizontal gene cluster transfer increased hallucinogenic mushroom diversity.</title>
        <authorList>
            <person name="Reynolds H.T."/>
            <person name="Vijayakumar V."/>
            <person name="Gluck-Thaler E."/>
            <person name="Korotkin H.B."/>
            <person name="Matheny P.B."/>
            <person name="Slot J.C."/>
        </authorList>
    </citation>
    <scope>NUCLEOTIDE SEQUENCE [LARGE SCALE GENOMIC DNA]</scope>
    <source>
        <strain evidence="6 7">2629</strain>
    </source>
</reference>
<protein>
    <recommendedName>
        <fullName evidence="5">DNA2/NAM7 helicase-like C-terminal domain-containing protein</fullName>
    </recommendedName>
</protein>
<keyword evidence="2" id="KW-0378">Hydrolase</keyword>
<dbReference type="STRING" id="181874.A0A409YD26"/>
<dbReference type="Proteomes" id="UP000284842">
    <property type="component" value="Unassembled WGS sequence"/>
</dbReference>
<evidence type="ECO:0000313" key="7">
    <source>
        <dbReference type="Proteomes" id="UP000284842"/>
    </source>
</evidence>
<evidence type="ECO:0000256" key="4">
    <source>
        <dbReference type="ARBA" id="ARBA00022840"/>
    </source>
</evidence>